<reference evidence="1 2" key="1">
    <citation type="submission" date="2017-11" db="EMBL/GenBank/DDBJ databases">
        <title>Genomic Encyclopedia of Archaeal and Bacterial Type Strains, Phase II (KMG-II): From Individual Species to Whole Genera.</title>
        <authorList>
            <person name="Goeker M."/>
        </authorList>
    </citation>
    <scope>NUCLEOTIDE SEQUENCE [LARGE SCALE GENOMIC DNA]</scope>
    <source>
        <strain evidence="1 2">DSM 25478</strain>
    </source>
</reference>
<dbReference type="EMBL" id="PGFE01000001">
    <property type="protein sequence ID" value="PJJ77914.1"/>
    <property type="molecule type" value="Genomic_DNA"/>
</dbReference>
<accession>A0A2M9D132</accession>
<organism evidence="1 2">
    <name type="scientific">Sediminihabitans luteus</name>
    <dbReference type="NCBI Taxonomy" id="1138585"/>
    <lineage>
        <taxon>Bacteria</taxon>
        <taxon>Bacillati</taxon>
        <taxon>Actinomycetota</taxon>
        <taxon>Actinomycetes</taxon>
        <taxon>Micrococcales</taxon>
        <taxon>Cellulomonadaceae</taxon>
        <taxon>Sediminihabitans</taxon>
    </lineage>
</organism>
<sequence length="93" mass="9919">MDRLFVDHEEVRVVADGLHEMSDELRPGGPDQPSADWEAACGADLLPDVQDMQAAWRSEVVATANALGEFAARLDVILASTDAADASLARAAR</sequence>
<dbReference type="Proteomes" id="UP000231693">
    <property type="component" value="Unassembled WGS sequence"/>
</dbReference>
<gene>
    <name evidence="1" type="ORF">CLV28_1140</name>
</gene>
<dbReference type="AlphaFoldDB" id="A0A2M9D132"/>
<name>A0A2M9D132_9CELL</name>
<keyword evidence="2" id="KW-1185">Reference proteome</keyword>
<dbReference type="RefSeq" id="WP_100422206.1">
    <property type="nucleotide sequence ID" value="NZ_BOOX01000010.1"/>
</dbReference>
<evidence type="ECO:0000313" key="1">
    <source>
        <dbReference type="EMBL" id="PJJ77914.1"/>
    </source>
</evidence>
<evidence type="ECO:0000313" key="2">
    <source>
        <dbReference type="Proteomes" id="UP000231693"/>
    </source>
</evidence>
<proteinExistence type="predicted"/>
<comment type="caution">
    <text evidence="1">The sequence shown here is derived from an EMBL/GenBank/DDBJ whole genome shotgun (WGS) entry which is preliminary data.</text>
</comment>
<protein>
    <submittedName>
        <fullName evidence="1">Uncharacterized protein</fullName>
    </submittedName>
</protein>